<reference evidence="1" key="1">
    <citation type="submission" date="2020-02" db="EMBL/GenBank/DDBJ databases">
        <authorList>
            <person name="Meier V. D."/>
        </authorList>
    </citation>
    <scope>NUCLEOTIDE SEQUENCE</scope>
    <source>
        <strain evidence="1">AVDCRST_MAG09</strain>
    </source>
</reference>
<protein>
    <recommendedName>
        <fullName evidence="2">Lipoprotein</fullName>
    </recommendedName>
</protein>
<accession>A0A6J4SXW1</accession>
<evidence type="ECO:0000313" key="1">
    <source>
        <dbReference type="EMBL" id="CAA9508098.1"/>
    </source>
</evidence>
<dbReference type="EMBL" id="CADCVZ010000028">
    <property type="protein sequence ID" value="CAA9508098.1"/>
    <property type="molecule type" value="Genomic_DNA"/>
</dbReference>
<gene>
    <name evidence="1" type="ORF">AVDCRST_MAG09-1190</name>
</gene>
<evidence type="ECO:0008006" key="2">
    <source>
        <dbReference type="Google" id="ProtNLM"/>
    </source>
</evidence>
<organism evidence="1">
    <name type="scientific">uncultured Sphingomonas sp</name>
    <dbReference type="NCBI Taxonomy" id="158754"/>
    <lineage>
        <taxon>Bacteria</taxon>
        <taxon>Pseudomonadati</taxon>
        <taxon>Pseudomonadota</taxon>
        <taxon>Alphaproteobacteria</taxon>
        <taxon>Sphingomonadales</taxon>
        <taxon>Sphingomonadaceae</taxon>
        <taxon>Sphingomonas</taxon>
        <taxon>environmental samples</taxon>
    </lineage>
</organism>
<dbReference type="PROSITE" id="PS51257">
    <property type="entry name" value="PROKAR_LIPOPROTEIN"/>
    <property type="match status" value="1"/>
</dbReference>
<sequence>MFAFRGSSRSTAIAFLAAVTMSCTPAPTRSASAPLVELAGRTAGTPQRCVGIQQNEALRLGADRVVLYGRGRLVWVNRLSEDCAGMRPNDMLIVEPVGGSYCRGDRVRSMDPISRIPGPGCRLNDFVPFRR</sequence>
<proteinExistence type="predicted"/>
<dbReference type="AlphaFoldDB" id="A0A6J4SXW1"/>
<name>A0A6J4SXW1_9SPHN</name>